<dbReference type="InterPro" id="IPR050342">
    <property type="entry name" value="HMGB"/>
</dbReference>
<dbReference type="SUPFAM" id="SSF47095">
    <property type="entry name" value="HMG-box"/>
    <property type="match status" value="1"/>
</dbReference>
<evidence type="ECO:0000313" key="9">
    <source>
        <dbReference type="Proteomes" id="UP000027361"/>
    </source>
</evidence>
<dbReference type="Gene3D" id="1.10.30.10">
    <property type="entry name" value="High mobility group box domain"/>
    <property type="match status" value="1"/>
</dbReference>
<feature type="region of interest" description="Disordered" evidence="6">
    <location>
        <begin position="72"/>
        <end position="98"/>
    </location>
</feature>
<keyword evidence="2 5" id="KW-0539">Nucleus</keyword>
<evidence type="ECO:0000313" key="8">
    <source>
        <dbReference type="EMBL" id="KDN53631.1"/>
    </source>
</evidence>
<dbReference type="FunFam" id="1.10.30.10:FF:000016">
    <property type="entry name" value="FACT complex subunit SSRP1"/>
    <property type="match status" value="1"/>
</dbReference>
<comment type="similarity">
    <text evidence="3">Belongs to the NHP6 family.</text>
</comment>
<proteinExistence type="inferred from homology"/>
<keyword evidence="9" id="KW-1185">Reference proteome</keyword>
<feature type="non-terminal residue" evidence="8">
    <location>
        <position position="1"/>
    </location>
</feature>
<evidence type="ECO:0000256" key="1">
    <source>
        <dbReference type="ARBA" id="ARBA00023125"/>
    </source>
</evidence>
<dbReference type="PANTHER" id="PTHR48112:SF22">
    <property type="entry name" value="MITOCHONDRIAL TRANSCRIPTION FACTOR A, ISOFORM B"/>
    <property type="match status" value="1"/>
</dbReference>
<feature type="DNA-binding region" description="HMG box" evidence="5">
    <location>
        <begin position="30"/>
        <end position="98"/>
    </location>
</feature>
<organism evidence="8 9">
    <name type="scientific">Tilletiaria anomala (strain ATCC 24038 / CBS 436.72 / UBC 951)</name>
    <dbReference type="NCBI Taxonomy" id="1037660"/>
    <lineage>
        <taxon>Eukaryota</taxon>
        <taxon>Fungi</taxon>
        <taxon>Dikarya</taxon>
        <taxon>Basidiomycota</taxon>
        <taxon>Ustilaginomycotina</taxon>
        <taxon>Exobasidiomycetes</taxon>
        <taxon>Georgefischeriales</taxon>
        <taxon>Tilletiariaceae</taxon>
        <taxon>Tilletiaria</taxon>
    </lineage>
</organism>
<dbReference type="OMA" id="WRERIKN"/>
<sequence length="98" mass="11008">QPFKMAPKANAKVASSTTRKTKKSKDPNAIKKPLSAYMYFSQAQREQVKLENPEAGFGDVGRLLGAKWKQMTDDQKRPYVAQADADKARHEREKAARA</sequence>
<dbReference type="InterPro" id="IPR036910">
    <property type="entry name" value="HMG_box_dom_sf"/>
</dbReference>
<dbReference type="InterPro" id="IPR009071">
    <property type="entry name" value="HMG_box_dom"/>
</dbReference>
<evidence type="ECO:0000256" key="6">
    <source>
        <dbReference type="SAM" id="MobiDB-lite"/>
    </source>
</evidence>
<keyword evidence="1 5" id="KW-0238">DNA-binding</keyword>
<dbReference type="STRING" id="1037660.A0A066WIG1"/>
<comment type="caution">
    <text evidence="8">The sequence shown here is derived from an EMBL/GenBank/DDBJ whole genome shotgun (WGS) entry which is preliminary data.</text>
</comment>
<dbReference type="OrthoDB" id="1919336at2759"/>
<dbReference type="PANTHER" id="PTHR48112">
    <property type="entry name" value="HIGH MOBILITY GROUP PROTEIN DSP1"/>
    <property type="match status" value="1"/>
</dbReference>
<feature type="domain" description="HMG box" evidence="7">
    <location>
        <begin position="30"/>
        <end position="98"/>
    </location>
</feature>
<protein>
    <recommendedName>
        <fullName evidence="7">HMG box domain-containing protein</fullName>
    </recommendedName>
</protein>
<evidence type="ECO:0000256" key="2">
    <source>
        <dbReference type="ARBA" id="ARBA00023242"/>
    </source>
</evidence>
<dbReference type="FunCoup" id="A0A066WIG1">
    <property type="interactions" value="247"/>
</dbReference>
<dbReference type="GO" id="GO:0003677">
    <property type="term" value="F:DNA binding"/>
    <property type="evidence" value="ECO:0007669"/>
    <property type="project" value="UniProtKB-UniRule"/>
</dbReference>
<evidence type="ECO:0000256" key="4">
    <source>
        <dbReference type="ARBA" id="ARBA00064996"/>
    </source>
</evidence>
<feature type="region of interest" description="Disordered" evidence="6">
    <location>
        <begin position="1"/>
        <end position="30"/>
    </location>
</feature>
<evidence type="ECO:0000256" key="5">
    <source>
        <dbReference type="PROSITE-ProRule" id="PRU00267"/>
    </source>
</evidence>
<comment type="subunit">
    <text evidence="4">Weakly associates with the stable SPT16-POB3 heterodimer to form the FACT complex.</text>
</comment>
<accession>A0A066WIG1</accession>
<dbReference type="GO" id="GO:0005634">
    <property type="term" value="C:nucleus"/>
    <property type="evidence" value="ECO:0007669"/>
    <property type="project" value="UniProtKB-UniRule"/>
</dbReference>
<dbReference type="Proteomes" id="UP000027361">
    <property type="component" value="Unassembled WGS sequence"/>
</dbReference>
<reference evidence="8 9" key="1">
    <citation type="submission" date="2014-05" db="EMBL/GenBank/DDBJ databases">
        <title>Draft genome sequence of a rare smut relative, Tilletiaria anomala UBC 951.</title>
        <authorList>
            <consortium name="DOE Joint Genome Institute"/>
            <person name="Toome M."/>
            <person name="Kuo A."/>
            <person name="Henrissat B."/>
            <person name="Lipzen A."/>
            <person name="Tritt A."/>
            <person name="Yoshinaga Y."/>
            <person name="Zane M."/>
            <person name="Barry K."/>
            <person name="Grigoriev I.V."/>
            <person name="Spatafora J.W."/>
            <person name="Aimea M.C."/>
        </authorList>
    </citation>
    <scope>NUCLEOTIDE SEQUENCE [LARGE SCALE GENOMIC DNA]</scope>
    <source>
        <strain evidence="8 9">UBC 951</strain>
    </source>
</reference>
<name>A0A066WIG1_TILAU</name>
<feature type="compositionally biased region" description="Basic and acidic residues" evidence="6">
    <location>
        <begin position="84"/>
        <end position="98"/>
    </location>
</feature>
<dbReference type="PRINTS" id="PR00886">
    <property type="entry name" value="HIGHMOBLTY12"/>
</dbReference>
<dbReference type="GeneID" id="25262192"/>
<dbReference type="HOGENOM" id="CLU_082854_10_0_1"/>
<dbReference type="InParanoid" id="A0A066WIG1"/>
<dbReference type="PROSITE" id="PS50118">
    <property type="entry name" value="HMG_BOX_2"/>
    <property type="match status" value="1"/>
</dbReference>
<dbReference type="CDD" id="cd01390">
    <property type="entry name" value="HMG-box_NHP6-like"/>
    <property type="match status" value="1"/>
</dbReference>
<dbReference type="RefSeq" id="XP_013246475.1">
    <property type="nucleotide sequence ID" value="XM_013391021.1"/>
</dbReference>
<dbReference type="Pfam" id="PF00505">
    <property type="entry name" value="HMG_box"/>
    <property type="match status" value="1"/>
</dbReference>
<gene>
    <name evidence="8" type="ORF">K437DRAFT_218621</name>
</gene>
<dbReference type="AlphaFoldDB" id="A0A066WIG1"/>
<evidence type="ECO:0000256" key="3">
    <source>
        <dbReference type="ARBA" id="ARBA00043963"/>
    </source>
</evidence>
<evidence type="ECO:0000259" key="7">
    <source>
        <dbReference type="PROSITE" id="PS50118"/>
    </source>
</evidence>
<dbReference type="SMART" id="SM00398">
    <property type="entry name" value="HMG"/>
    <property type="match status" value="1"/>
</dbReference>
<dbReference type="EMBL" id="JMSN01000001">
    <property type="protein sequence ID" value="KDN53631.1"/>
    <property type="molecule type" value="Genomic_DNA"/>
</dbReference>